<dbReference type="Pfam" id="PF01257">
    <property type="entry name" value="2Fe-2S_thioredx"/>
    <property type="match status" value="1"/>
</dbReference>
<dbReference type="KEGG" id="mej:Q7A_2878"/>
<evidence type="ECO:0000313" key="15">
    <source>
        <dbReference type="Proteomes" id="UP000009144"/>
    </source>
</evidence>
<keyword evidence="15" id="KW-1185">Reference proteome</keyword>
<dbReference type="HOGENOM" id="CLU_054362_2_0_6"/>
<dbReference type="GO" id="GO:0046872">
    <property type="term" value="F:metal ion binding"/>
    <property type="evidence" value="ECO:0007669"/>
    <property type="project" value="UniProtKB-KW"/>
</dbReference>
<dbReference type="Gene3D" id="1.10.10.1590">
    <property type="entry name" value="NADH-quinone oxidoreductase subunit E"/>
    <property type="match status" value="1"/>
</dbReference>
<keyword evidence="14" id="KW-0560">Oxidoreductase</keyword>
<name>I1XMN9_METNJ</name>
<dbReference type="GO" id="GO:0008324">
    <property type="term" value="F:monoatomic cation transmembrane transporter activity"/>
    <property type="evidence" value="ECO:0007669"/>
    <property type="project" value="UniProtKB-ARBA"/>
</dbReference>
<comment type="cofactor">
    <cofactor evidence="11">
        <name>[2Fe-2S] cluster</name>
        <dbReference type="ChEBI" id="CHEBI:190135"/>
    </cofactor>
</comment>
<dbReference type="OrthoDB" id="9807941at2"/>
<dbReference type="STRING" id="754476.Q7A_2878"/>
<evidence type="ECO:0000256" key="12">
    <source>
        <dbReference type="ARBA" id="ARBA00047712"/>
    </source>
</evidence>
<evidence type="ECO:0000256" key="4">
    <source>
        <dbReference type="ARBA" id="ARBA00022723"/>
    </source>
</evidence>
<evidence type="ECO:0000256" key="9">
    <source>
        <dbReference type="ARBA" id="ARBA00031580"/>
    </source>
</evidence>
<dbReference type="GO" id="GO:0022890">
    <property type="term" value="F:inorganic cation transmembrane transporter activity"/>
    <property type="evidence" value="ECO:0007669"/>
    <property type="project" value="UniProtKB-ARBA"/>
</dbReference>
<dbReference type="FunFam" id="3.40.30.10:FF:000022">
    <property type="entry name" value="NADH dehydrogenase flavoprotein 2, mitochondrial"/>
    <property type="match status" value="1"/>
</dbReference>
<evidence type="ECO:0000256" key="8">
    <source>
        <dbReference type="ARBA" id="ARBA00023027"/>
    </source>
</evidence>
<dbReference type="GO" id="GO:0051537">
    <property type="term" value="F:2 iron, 2 sulfur cluster binding"/>
    <property type="evidence" value="ECO:0007669"/>
    <property type="project" value="UniProtKB-KW"/>
</dbReference>
<dbReference type="Proteomes" id="UP000009144">
    <property type="component" value="Chromosome"/>
</dbReference>
<sequence>MTEMLQLTGHKDQLFNETVRQQLDNWISKYPPGQPQSAVIPCLHILQNVHEGWLSEGLMRALADYLGIPAISVFEVATFYTMFELKPVGQHKISLCTNISCQLCGSQDIARRIQKKLGIGFGQTTADGKFTLKEVECLGACVGAPMLLLDHDYHEHLTEEKIDALLDGVK</sequence>
<evidence type="ECO:0000256" key="10">
    <source>
        <dbReference type="ARBA" id="ARBA00032788"/>
    </source>
</evidence>
<feature type="binding site" evidence="13">
    <location>
        <position position="141"/>
    </location>
    <ligand>
        <name>[2Fe-2S] cluster</name>
        <dbReference type="ChEBI" id="CHEBI:190135"/>
    </ligand>
</feature>
<dbReference type="NCBIfam" id="NF005722">
    <property type="entry name" value="PRK07539.1-2"/>
    <property type="match status" value="1"/>
</dbReference>
<dbReference type="PROSITE" id="PS01099">
    <property type="entry name" value="COMPLEX1_24K"/>
    <property type="match status" value="1"/>
</dbReference>
<comment type="similarity">
    <text evidence="1">Belongs to the complex I 24 kDa subunit family.</text>
</comment>
<feature type="binding site" evidence="13">
    <location>
        <position position="96"/>
    </location>
    <ligand>
        <name>[2Fe-2S] cluster</name>
        <dbReference type="ChEBI" id="CHEBI:190135"/>
    </ligand>
</feature>
<evidence type="ECO:0000256" key="1">
    <source>
        <dbReference type="ARBA" id="ARBA00010643"/>
    </source>
</evidence>
<evidence type="ECO:0000256" key="7">
    <source>
        <dbReference type="ARBA" id="ARBA00023014"/>
    </source>
</evidence>
<dbReference type="CDD" id="cd03064">
    <property type="entry name" value="TRX_Fd_NuoE"/>
    <property type="match status" value="1"/>
</dbReference>
<keyword evidence="8" id="KW-0520">NAD</keyword>
<organism evidence="14 15">
    <name type="scientific">Methylophaga nitratireducenticrescens</name>
    <dbReference type="NCBI Taxonomy" id="754476"/>
    <lineage>
        <taxon>Bacteria</taxon>
        <taxon>Pseudomonadati</taxon>
        <taxon>Pseudomonadota</taxon>
        <taxon>Gammaproteobacteria</taxon>
        <taxon>Thiotrichales</taxon>
        <taxon>Piscirickettsiaceae</taxon>
        <taxon>Methylophaga</taxon>
    </lineage>
</organism>
<dbReference type="PIRSF" id="PIRSF000216">
    <property type="entry name" value="NADH_DH_24kDa"/>
    <property type="match status" value="1"/>
</dbReference>
<dbReference type="PANTHER" id="PTHR10371:SF3">
    <property type="entry name" value="NADH DEHYDROGENASE [UBIQUINONE] FLAVOPROTEIN 2, MITOCHONDRIAL"/>
    <property type="match status" value="1"/>
</dbReference>
<dbReference type="GO" id="GO:1902494">
    <property type="term" value="C:catalytic complex"/>
    <property type="evidence" value="ECO:0007669"/>
    <property type="project" value="UniProtKB-ARBA"/>
</dbReference>
<dbReference type="AlphaFoldDB" id="I1XMN9"/>
<dbReference type="eggNOG" id="COG1905">
    <property type="taxonomic scope" value="Bacteria"/>
</dbReference>
<dbReference type="GO" id="GO:0098662">
    <property type="term" value="P:inorganic cation transmembrane transport"/>
    <property type="evidence" value="ECO:0007669"/>
    <property type="project" value="UniProtKB-ARBA"/>
</dbReference>
<keyword evidence="6 13" id="KW-0408">Iron</keyword>
<dbReference type="RefSeq" id="WP_014708019.1">
    <property type="nucleotide sequence ID" value="NC_017857.3"/>
</dbReference>
<keyword evidence="3 13" id="KW-0001">2Fe-2S</keyword>
<dbReference type="GO" id="GO:0098796">
    <property type="term" value="C:membrane protein complex"/>
    <property type="evidence" value="ECO:0007669"/>
    <property type="project" value="UniProtKB-ARBA"/>
</dbReference>
<keyword evidence="4 13" id="KW-0479">Metal-binding</keyword>
<evidence type="ECO:0000313" key="14">
    <source>
        <dbReference type="EMBL" id="AFI85658.1"/>
    </source>
</evidence>
<feature type="binding site" evidence="13">
    <location>
        <position position="101"/>
    </location>
    <ligand>
        <name>[2Fe-2S] cluster</name>
        <dbReference type="ChEBI" id="CHEBI:190135"/>
    </ligand>
</feature>
<dbReference type="PANTHER" id="PTHR10371">
    <property type="entry name" value="NADH DEHYDROGENASE UBIQUINONE FLAVOPROTEIN 2, MITOCHONDRIAL"/>
    <property type="match status" value="1"/>
</dbReference>
<keyword evidence="5" id="KW-1278">Translocase</keyword>
<evidence type="ECO:0000256" key="5">
    <source>
        <dbReference type="ARBA" id="ARBA00022967"/>
    </source>
</evidence>
<gene>
    <name evidence="14" type="ordered locus">Q7A_2878</name>
</gene>
<dbReference type="GO" id="GO:0031967">
    <property type="term" value="C:organelle envelope"/>
    <property type="evidence" value="ECO:0007669"/>
    <property type="project" value="UniProtKB-ARBA"/>
</dbReference>
<evidence type="ECO:0000256" key="13">
    <source>
        <dbReference type="PIRSR" id="PIRSR000216-1"/>
    </source>
</evidence>
<dbReference type="GO" id="GO:0022804">
    <property type="term" value="F:active transmembrane transporter activity"/>
    <property type="evidence" value="ECO:0007669"/>
    <property type="project" value="UniProtKB-ARBA"/>
</dbReference>
<evidence type="ECO:0000256" key="6">
    <source>
        <dbReference type="ARBA" id="ARBA00023004"/>
    </source>
</evidence>
<dbReference type="EMBL" id="CP003390">
    <property type="protein sequence ID" value="AFI85658.1"/>
    <property type="molecule type" value="Genomic_DNA"/>
</dbReference>
<keyword evidence="7 13" id="KW-0411">Iron-sulfur</keyword>
<dbReference type="NCBIfam" id="TIGR01958">
    <property type="entry name" value="nuoE_fam"/>
    <property type="match status" value="1"/>
</dbReference>
<evidence type="ECO:0000256" key="3">
    <source>
        <dbReference type="ARBA" id="ARBA00022714"/>
    </source>
</evidence>
<reference evidence="14 15" key="2">
    <citation type="journal article" date="2013" name="Int. J. Syst. Evol. Microbiol.">
        <title>Methylophaga nitratireducenticrescens sp. nov. and Methylophaga frappieri sp. nov., isolated from the biofilm of the methanol-fed denitrification system treating the seawater at the Montreal Biodome.</title>
        <authorList>
            <person name="Villeneuve C."/>
            <person name="Martineau C."/>
            <person name="Mauffrey F."/>
            <person name="Villemur R."/>
        </authorList>
    </citation>
    <scope>NUCLEOTIDE SEQUENCE [LARGE SCALE GENOMIC DNA]</scope>
    <source>
        <strain evidence="14 15">JAM1</strain>
    </source>
</reference>
<evidence type="ECO:0000256" key="2">
    <source>
        <dbReference type="ARBA" id="ARBA00019898"/>
    </source>
</evidence>
<accession>I1XMN9</accession>
<dbReference type="InterPro" id="IPR036249">
    <property type="entry name" value="Thioredoxin-like_sf"/>
</dbReference>
<dbReference type="InterPro" id="IPR002023">
    <property type="entry name" value="NuoE-like"/>
</dbReference>
<comment type="cofactor">
    <cofactor evidence="13">
        <name>[2Fe-2S] cluster</name>
        <dbReference type="ChEBI" id="CHEBI:190135"/>
    </cofactor>
    <text evidence="13">Binds 1 [2Fe-2S] cluster.</text>
</comment>
<protein>
    <recommendedName>
        <fullName evidence="2">NADH-quinone oxidoreductase subunit E</fullName>
    </recommendedName>
    <alternativeName>
        <fullName evidence="9">NADH dehydrogenase I subunit E</fullName>
    </alternativeName>
    <alternativeName>
        <fullName evidence="10">NDH-1 subunit E</fullName>
    </alternativeName>
</protein>
<comment type="catalytic activity">
    <reaction evidence="12">
        <text>a quinone + NADH + 5 H(+)(in) = a quinol + NAD(+) + 4 H(+)(out)</text>
        <dbReference type="Rhea" id="RHEA:57888"/>
        <dbReference type="ChEBI" id="CHEBI:15378"/>
        <dbReference type="ChEBI" id="CHEBI:24646"/>
        <dbReference type="ChEBI" id="CHEBI:57540"/>
        <dbReference type="ChEBI" id="CHEBI:57945"/>
        <dbReference type="ChEBI" id="CHEBI:132124"/>
    </reaction>
</comment>
<evidence type="ECO:0000256" key="11">
    <source>
        <dbReference type="ARBA" id="ARBA00034078"/>
    </source>
</evidence>
<dbReference type="InterPro" id="IPR041921">
    <property type="entry name" value="NuoE_N"/>
</dbReference>
<dbReference type="FunFam" id="1.10.10.1590:FF:000001">
    <property type="entry name" value="NADH-quinone oxidoreductase subunit E"/>
    <property type="match status" value="1"/>
</dbReference>
<proteinExistence type="inferred from homology"/>
<dbReference type="SUPFAM" id="SSF52833">
    <property type="entry name" value="Thioredoxin-like"/>
    <property type="match status" value="1"/>
</dbReference>
<dbReference type="PATRIC" id="fig|754476.3.peg.2825"/>
<dbReference type="InterPro" id="IPR042128">
    <property type="entry name" value="NuoE_dom"/>
</dbReference>
<dbReference type="GO" id="GO:0031090">
    <property type="term" value="C:organelle membrane"/>
    <property type="evidence" value="ECO:0007669"/>
    <property type="project" value="UniProtKB-ARBA"/>
</dbReference>
<dbReference type="Gene3D" id="3.40.30.10">
    <property type="entry name" value="Glutaredoxin"/>
    <property type="match status" value="1"/>
</dbReference>
<feature type="binding site" evidence="13">
    <location>
        <position position="137"/>
    </location>
    <ligand>
        <name>[2Fe-2S] cluster</name>
        <dbReference type="ChEBI" id="CHEBI:190135"/>
    </ligand>
</feature>
<reference evidence="14 15" key="1">
    <citation type="journal article" date="2012" name="J. Bacteriol.">
        <title>Complete genome sequences of Methylophaga sp. strain JAM1 and Methylophaga sp. strain JAM7.</title>
        <authorList>
            <person name="Villeneuve C."/>
            <person name="Martineau C."/>
            <person name="Mauffrey F."/>
            <person name="Villemur R."/>
        </authorList>
    </citation>
    <scope>NUCLEOTIDE SEQUENCE [LARGE SCALE GENOMIC DNA]</scope>
    <source>
        <strain evidence="14 15">JAM1</strain>
    </source>
</reference>
<dbReference type="GO" id="GO:0003954">
    <property type="term" value="F:NADH dehydrogenase activity"/>
    <property type="evidence" value="ECO:0007669"/>
    <property type="project" value="TreeGrafter"/>
</dbReference>